<feature type="non-terminal residue" evidence="3">
    <location>
        <position position="1"/>
    </location>
</feature>
<keyword evidence="1" id="KW-0233">DNA recombination</keyword>
<dbReference type="SUPFAM" id="SSF56349">
    <property type="entry name" value="DNA breaking-rejoining enzymes"/>
    <property type="match status" value="1"/>
</dbReference>
<sequence>PPNLVRSRTKSELPEPLTKDQATDFFKRTLRGSKWEVVKGFHTLRHSFASICAMKGTAQEIIDTWMGHQTQEMRERYRHLFPEESQKAAAIVFQDCGLFR</sequence>
<dbReference type="InterPro" id="IPR013762">
    <property type="entry name" value="Integrase-like_cat_sf"/>
</dbReference>
<feature type="domain" description="Tyr recombinase" evidence="2">
    <location>
        <begin position="1"/>
        <end position="90"/>
    </location>
</feature>
<dbReference type="InterPro" id="IPR002104">
    <property type="entry name" value="Integrase_catalytic"/>
</dbReference>
<dbReference type="EMBL" id="BARS01025118">
    <property type="protein sequence ID" value="GAG00848.1"/>
    <property type="molecule type" value="Genomic_DNA"/>
</dbReference>
<evidence type="ECO:0000256" key="1">
    <source>
        <dbReference type="ARBA" id="ARBA00023172"/>
    </source>
</evidence>
<dbReference type="Gene3D" id="1.10.443.10">
    <property type="entry name" value="Intergrase catalytic core"/>
    <property type="match status" value="1"/>
</dbReference>
<dbReference type="AlphaFoldDB" id="X0UKF9"/>
<gene>
    <name evidence="3" type="ORF">S01H1_39749</name>
</gene>
<comment type="caution">
    <text evidence="3">The sequence shown here is derived from an EMBL/GenBank/DDBJ whole genome shotgun (WGS) entry which is preliminary data.</text>
</comment>
<reference evidence="3" key="1">
    <citation type="journal article" date="2014" name="Front. Microbiol.">
        <title>High frequency of phylogenetically diverse reductive dehalogenase-homologous genes in deep subseafloor sedimentary metagenomes.</title>
        <authorList>
            <person name="Kawai M."/>
            <person name="Futagami T."/>
            <person name="Toyoda A."/>
            <person name="Takaki Y."/>
            <person name="Nishi S."/>
            <person name="Hori S."/>
            <person name="Arai W."/>
            <person name="Tsubouchi T."/>
            <person name="Morono Y."/>
            <person name="Uchiyama I."/>
            <person name="Ito T."/>
            <person name="Fujiyama A."/>
            <person name="Inagaki F."/>
            <person name="Takami H."/>
        </authorList>
    </citation>
    <scope>NUCLEOTIDE SEQUENCE</scope>
    <source>
        <strain evidence="3">Expedition CK06-06</strain>
    </source>
</reference>
<dbReference type="GO" id="GO:0006310">
    <property type="term" value="P:DNA recombination"/>
    <property type="evidence" value="ECO:0007669"/>
    <property type="project" value="UniProtKB-KW"/>
</dbReference>
<protein>
    <recommendedName>
        <fullName evidence="2">Tyr recombinase domain-containing protein</fullName>
    </recommendedName>
</protein>
<organism evidence="3">
    <name type="scientific">marine sediment metagenome</name>
    <dbReference type="NCBI Taxonomy" id="412755"/>
    <lineage>
        <taxon>unclassified sequences</taxon>
        <taxon>metagenomes</taxon>
        <taxon>ecological metagenomes</taxon>
    </lineage>
</organism>
<dbReference type="Pfam" id="PF00589">
    <property type="entry name" value="Phage_integrase"/>
    <property type="match status" value="1"/>
</dbReference>
<evidence type="ECO:0000313" key="3">
    <source>
        <dbReference type="EMBL" id="GAG00848.1"/>
    </source>
</evidence>
<dbReference type="GO" id="GO:0003677">
    <property type="term" value="F:DNA binding"/>
    <property type="evidence" value="ECO:0007669"/>
    <property type="project" value="InterPro"/>
</dbReference>
<dbReference type="GO" id="GO:0015074">
    <property type="term" value="P:DNA integration"/>
    <property type="evidence" value="ECO:0007669"/>
    <property type="project" value="InterPro"/>
</dbReference>
<evidence type="ECO:0000259" key="2">
    <source>
        <dbReference type="PROSITE" id="PS51898"/>
    </source>
</evidence>
<proteinExistence type="predicted"/>
<dbReference type="InterPro" id="IPR011010">
    <property type="entry name" value="DNA_brk_join_enz"/>
</dbReference>
<accession>X0UKF9</accession>
<name>X0UKF9_9ZZZZ</name>
<dbReference type="PROSITE" id="PS51898">
    <property type="entry name" value="TYR_RECOMBINASE"/>
    <property type="match status" value="1"/>
</dbReference>